<feature type="domain" description="DNA polymerase epsilon subunit B N-terminal" evidence="8">
    <location>
        <begin position="3"/>
        <end position="78"/>
    </location>
</feature>
<dbReference type="InterPro" id="IPR024639">
    <property type="entry name" value="DNA_pol_e_bsu_N"/>
</dbReference>
<dbReference type="CTD" id="136029154"/>
<evidence type="ECO:0000256" key="6">
    <source>
        <dbReference type="PIRNR" id="PIRNR000799"/>
    </source>
</evidence>
<dbReference type="InterPro" id="IPR016266">
    <property type="entry name" value="POLE2"/>
</dbReference>
<evidence type="ECO:0000313" key="9">
    <source>
        <dbReference type="Proteomes" id="UP000192223"/>
    </source>
</evidence>
<keyword evidence="5 6" id="KW-0539">Nucleus</keyword>
<dbReference type="Pfam" id="PF12213">
    <property type="entry name" value="Dpoe2NT"/>
    <property type="match status" value="1"/>
</dbReference>
<dbReference type="Pfam" id="PF04042">
    <property type="entry name" value="DNA_pol_E_B"/>
    <property type="match status" value="1"/>
</dbReference>
<accession>A0A7F5R5P7</accession>
<dbReference type="KEGG" id="apln:108734415"/>
<dbReference type="Proteomes" id="UP000192223">
    <property type="component" value="Unplaced"/>
</dbReference>
<dbReference type="PIRSF" id="PIRSF000799">
    <property type="entry name" value="DNA_pol_eps_2"/>
    <property type="match status" value="1"/>
</dbReference>
<dbReference type="GO" id="GO:0042276">
    <property type="term" value="P:error-prone translesion synthesis"/>
    <property type="evidence" value="ECO:0007669"/>
    <property type="project" value="TreeGrafter"/>
</dbReference>
<keyword evidence="4 6" id="KW-0238">DNA-binding</keyword>
<evidence type="ECO:0000256" key="5">
    <source>
        <dbReference type="ARBA" id="ARBA00023242"/>
    </source>
</evidence>
<dbReference type="RefSeq" id="XP_025831133.1">
    <property type="nucleotide sequence ID" value="XM_025975348.1"/>
</dbReference>
<evidence type="ECO:0000259" key="7">
    <source>
        <dbReference type="Pfam" id="PF04042"/>
    </source>
</evidence>
<dbReference type="GO" id="GO:0003677">
    <property type="term" value="F:DNA binding"/>
    <property type="evidence" value="ECO:0007669"/>
    <property type="project" value="UniProtKB-UniRule"/>
</dbReference>
<evidence type="ECO:0000259" key="8">
    <source>
        <dbReference type="Pfam" id="PF12213"/>
    </source>
</evidence>
<feature type="domain" description="DNA polymerase alpha/delta/epsilon subunit B" evidence="7">
    <location>
        <begin position="281"/>
        <end position="479"/>
    </location>
</feature>
<dbReference type="InterPro" id="IPR007185">
    <property type="entry name" value="DNA_pol_a/d/e_bsu"/>
</dbReference>
<comment type="subcellular location">
    <subcellularLocation>
        <location evidence="1 6">Nucleus</location>
    </subcellularLocation>
</comment>
<organism evidence="9 10">
    <name type="scientific">Agrilus planipennis</name>
    <name type="common">Emerald ash borer</name>
    <name type="synonym">Agrilus marcopoli</name>
    <dbReference type="NCBI Taxonomy" id="224129"/>
    <lineage>
        <taxon>Eukaryota</taxon>
        <taxon>Metazoa</taxon>
        <taxon>Ecdysozoa</taxon>
        <taxon>Arthropoda</taxon>
        <taxon>Hexapoda</taxon>
        <taxon>Insecta</taxon>
        <taxon>Pterygota</taxon>
        <taxon>Neoptera</taxon>
        <taxon>Endopterygota</taxon>
        <taxon>Coleoptera</taxon>
        <taxon>Polyphaga</taxon>
        <taxon>Elateriformia</taxon>
        <taxon>Buprestoidea</taxon>
        <taxon>Buprestidae</taxon>
        <taxon>Agrilinae</taxon>
        <taxon>Agrilus</taxon>
    </lineage>
</organism>
<dbReference type="GO" id="GO:0008622">
    <property type="term" value="C:epsilon DNA polymerase complex"/>
    <property type="evidence" value="ECO:0007669"/>
    <property type="project" value="UniProtKB-UniRule"/>
</dbReference>
<dbReference type="AlphaFoldDB" id="A0A7F5R5P7"/>
<name>A0A7F5R5P7_AGRPL</name>
<dbReference type="FunCoup" id="A0A7F5R5P7">
    <property type="interactions" value="826"/>
</dbReference>
<evidence type="ECO:0000256" key="2">
    <source>
        <dbReference type="ARBA" id="ARBA00009560"/>
    </source>
</evidence>
<protein>
    <recommendedName>
        <fullName evidence="6">DNA polymerase epsilon subunit</fullName>
    </recommendedName>
    <alternativeName>
        <fullName evidence="6">DNA polymerase II subunit 2</fullName>
    </alternativeName>
</protein>
<dbReference type="GO" id="GO:0006261">
    <property type="term" value="P:DNA-templated DNA replication"/>
    <property type="evidence" value="ECO:0007669"/>
    <property type="project" value="InterPro"/>
</dbReference>
<proteinExistence type="inferred from homology"/>
<keyword evidence="9" id="KW-1185">Reference proteome</keyword>
<comment type="function">
    <text evidence="6">Participates in DNA repair and in chromosomal DNA replication.</text>
</comment>
<keyword evidence="3 6" id="KW-0235">DNA replication</keyword>
<dbReference type="GeneID" id="108734415"/>
<evidence type="ECO:0000256" key="1">
    <source>
        <dbReference type="ARBA" id="ARBA00004123"/>
    </source>
</evidence>
<evidence type="ECO:0000313" key="10">
    <source>
        <dbReference type="RefSeq" id="XP_025831133.1"/>
    </source>
</evidence>
<dbReference type="OrthoDB" id="10254730at2759"/>
<sequence length="517" mass="59534">MMDIIKKKLQNALKLSGFIVRSELCKVIVEKLLEEHIDLQNKQTFDTYLKNICTSLEEQCLSDKSIEKENILQAVEVCLHAGYDRHETIFSVISAFDFPNFMYDSDRKIFIPNMKKPKLLPDASSKSQLFIERYNTVYQRTKRNFKRILNDNDNVIVLQTVDYLLTTTQVTLENTLILGALLLVSEGKYYLEDPSGKVQLDLTYANYDKGFFVENCFVLVNGEYEDKILQVATIILPPGEDYKDSRIPFGNLNYFGGSSLTPLRDSLRLKQHLQQDKYGEFLIFSDLWLDHLSVFNKLEVLFNGMEGNPPVCFIFMGNFMTDSLGSEKLDNLKKHFKQFGELARRYQGLTNNSHFIFVPGLEDPSTSHIIPRFPLPSFVTDELKKYLPKAVFTTNPCRIQYCTREIVIFRGDILAKLMQGTVHKPKKENVSESIIKTIISQGHLSPMSLNSLPVYWDYDYTLRLYPLPDVVIIGDKSDAYQGVHHGCTIVNPGPFCENNFHFKSYYPFSNFVTDCQL</sequence>
<evidence type="ECO:0000256" key="3">
    <source>
        <dbReference type="ARBA" id="ARBA00022705"/>
    </source>
</evidence>
<dbReference type="Gene3D" id="3.60.21.50">
    <property type="match status" value="1"/>
</dbReference>
<gene>
    <name evidence="10" type="primary">LOC108734415</name>
</gene>
<evidence type="ECO:0000256" key="4">
    <source>
        <dbReference type="ARBA" id="ARBA00023125"/>
    </source>
</evidence>
<dbReference type="PANTHER" id="PTHR12708:SF0">
    <property type="entry name" value="DNA POLYMERASE EPSILON SUBUNIT 2"/>
    <property type="match status" value="1"/>
</dbReference>
<dbReference type="InParanoid" id="A0A7F5R5P7"/>
<reference evidence="10" key="1">
    <citation type="submission" date="2025-08" db="UniProtKB">
        <authorList>
            <consortium name="RefSeq"/>
        </authorList>
    </citation>
    <scope>IDENTIFICATION</scope>
    <source>
        <tissue evidence="10">Entire body</tissue>
    </source>
</reference>
<dbReference type="Gene3D" id="1.10.8.60">
    <property type="match status" value="1"/>
</dbReference>
<dbReference type="PANTHER" id="PTHR12708">
    <property type="entry name" value="DNA POLYMERASE EPSILON SUBUNIT B"/>
    <property type="match status" value="1"/>
</dbReference>
<comment type="similarity">
    <text evidence="2 6">Belongs to the DNA polymerase epsilon subunit B family.</text>
</comment>